<dbReference type="SUPFAM" id="SSF54001">
    <property type="entry name" value="Cysteine proteinases"/>
    <property type="match status" value="1"/>
</dbReference>
<organism evidence="4 5">
    <name type="scientific">Mustela putorius furo</name>
    <name type="common">European domestic ferret</name>
    <name type="synonym">Mustela furo</name>
    <dbReference type="NCBI Taxonomy" id="9669"/>
    <lineage>
        <taxon>Eukaryota</taxon>
        <taxon>Metazoa</taxon>
        <taxon>Chordata</taxon>
        <taxon>Craniata</taxon>
        <taxon>Vertebrata</taxon>
        <taxon>Euteleostomi</taxon>
        <taxon>Mammalia</taxon>
        <taxon>Eutheria</taxon>
        <taxon>Laurasiatheria</taxon>
        <taxon>Carnivora</taxon>
        <taxon>Caniformia</taxon>
        <taxon>Musteloidea</taxon>
        <taxon>Mustelidae</taxon>
        <taxon>Mustelinae</taxon>
        <taxon>Mustela</taxon>
    </lineage>
</organism>
<keyword evidence="4" id="KW-1185">Reference proteome</keyword>
<dbReference type="PANTHER" id="PTHR12411">
    <property type="entry name" value="CYSTEINE PROTEASE FAMILY C1-RELATED"/>
    <property type="match status" value="1"/>
</dbReference>
<gene>
    <name evidence="5" type="primary">LOC123393592</name>
</gene>
<evidence type="ECO:0000313" key="4">
    <source>
        <dbReference type="Proteomes" id="UP000000715"/>
    </source>
</evidence>
<evidence type="ECO:0000256" key="1">
    <source>
        <dbReference type="ARBA" id="ARBA00008455"/>
    </source>
</evidence>
<dbReference type="InterPro" id="IPR013128">
    <property type="entry name" value="Peptidase_C1A"/>
</dbReference>
<proteinExistence type="inferred from homology"/>
<dbReference type="GeneID" id="123393592"/>
<dbReference type="GO" id="GO:0008234">
    <property type="term" value="F:cysteine-type peptidase activity"/>
    <property type="evidence" value="ECO:0007669"/>
    <property type="project" value="InterPro"/>
</dbReference>
<dbReference type="Pfam" id="PF00112">
    <property type="entry name" value="Peptidase_C1"/>
    <property type="match status" value="1"/>
</dbReference>
<evidence type="ECO:0000313" key="5">
    <source>
        <dbReference type="RefSeq" id="XP_044942037.1"/>
    </source>
</evidence>
<evidence type="ECO:0000259" key="3">
    <source>
        <dbReference type="Pfam" id="PF00112"/>
    </source>
</evidence>
<dbReference type="AlphaFoldDB" id="A0A8U0SFR3"/>
<feature type="region of interest" description="Disordered" evidence="2">
    <location>
        <begin position="1"/>
        <end position="26"/>
    </location>
</feature>
<dbReference type="InterPro" id="IPR038765">
    <property type="entry name" value="Papain-like_cys_pep_sf"/>
</dbReference>
<feature type="domain" description="Peptidase C1A papain C-terminal" evidence="3">
    <location>
        <begin position="214"/>
        <end position="287"/>
    </location>
</feature>
<dbReference type="RefSeq" id="XP_044942037.1">
    <property type="nucleotide sequence ID" value="XM_045086102.1"/>
</dbReference>
<dbReference type="GO" id="GO:0006508">
    <property type="term" value="P:proteolysis"/>
    <property type="evidence" value="ECO:0007669"/>
    <property type="project" value="InterPro"/>
</dbReference>
<dbReference type="Gene3D" id="3.90.70.10">
    <property type="entry name" value="Cysteine proteinases"/>
    <property type="match status" value="1"/>
</dbReference>
<dbReference type="InterPro" id="IPR000668">
    <property type="entry name" value="Peptidase_C1A_C"/>
</dbReference>
<reference evidence="5" key="1">
    <citation type="submission" date="2025-08" db="UniProtKB">
        <authorList>
            <consortium name="RefSeq"/>
        </authorList>
    </citation>
    <scope>IDENTIFICATION</scope>
    <source>
        <tissue evidence="5">Brain</tissue>
    </source>
</reference>
<evidence type="ECO:0000256" key="2">
    <source>
        <dbReference type="SAM" id="MobiDB-lite"/>
    </source>
</evidence>
<accession>A0A8U0SFR3</accession>
<comment type="similarity">
    <text evidence="1">Belongs to the peptidase C1 family.</text>
</comment>
<sequence>MLSRDRAPPGLLSGDRRPPPLQAPPGHLLPLCSGYVLPAAAPQGHSQTLRWPQSESGCGCQTSRVGKTQGPQAAAHGAAGIHRCHRSCVQPGGSALLPLHLQEPTAPRARRLRVKDGGEQCGRGIGKRSNGGECVGDLVRAAGVPEPFVLSLSGTSPKNSHPCQHSTFFSLKTSEEFRHMMNDLKIQKDTEGKVFEIPFFADFIVPVDRRQTARGPCASGWAFREAGALKVHKFRKTGQIVSLSERNPLDYSRSQGSEGCPVGLVNYAFQYILNNGGLDSEESYPYRPGVSGALHVSSVQLCS</sequence>
<dbReference type="Proteomes" id="UP000000715">
    <property type="component" value="Unplaced"/>
</dbReference>
<name>A0A8U0SFR3_MUSPF</name>
<protein>
    <submittedName>
        <fullName evidence="5">Uncharacterized protein LOC123393592 isoform X1</fullName>
    </submittedName>
</protein>